<gene>
    <name evidence="2" type="ORF">B2G88_03620</name>
</gene>
<feature type="transmembrane region" description="Helical" evidence="1">
    <location>
        <begin position="66"/>
        <end position="86"/>
    </location>
</feature>
<dbReference type="OrthoDB" id="206232at2157"/>
<keyword evidence="1" id="KW-0472">Membrane</keyword>
<dbReference type="RefSeq" id="WP_054863775.1">
    <property type="nucleotide sequence ID" value="NZ_MWPH01000001.1"/>
</dbReference>
<dbReference type="Proteomes" id="UP000196084">
    <property type="component" value="Unassembled WGS sequence"/>
</dbReference>
<sequence length="126" mass="13105">MTDQRAESLIHRATVTLERVRTEPQIHVLALLGSVMIGLALAWVHWLGLVAGGAAVGLISPTRTRALAGALGFGLLVLGVFVLSVGETPLDLLEMTPVVYATIGSAIGLPLLGSLISSLTISPRSE</sequence>
<keyword evidence="3" id="KW-1185">Reference proteome</keyword>
<proteinExistence type="predicted"/>
<comment type="caution">
    <text evidence="2">The sequence shown here is derived from an EMBL/GenBank/DDBJ whole genome shotgun (WGS) entry which is preliminary data.</text>
</comment>
<accession>A0A202ECF5</accession>
<evidence type="ECO:0000313" key="3">
    <source>
        <dbReference type="Proteomes" id="UP000196084"/>
    </source>
</evidence>
<name>A0A202ECF5_9EURY</name>
<evidence type="ECO:0000313" key="2">
    <source>
        <dbReference type="EMBL" id="OVE85909.1"/>
    </source>
</evidence>
<dbReference type="EMBL" id="MWPH01000001">
    <property type="protein sequence ID" value="OVE85909.1"/>
    <property type="molecule type" value="Genomic_DNA"/>
</dbReference>
<feature type="transmembrane region" description="Helical" evidence="1">
    <location>
        <begin position="98"/>
        <end position="121"/>
    </location>
</feature>
<reference evidence="2 3" key="1">
    <citation type="submission" date="2017-02" db="EMBL/GenBank/DDBJ databases">
        <title>Natronthermophilus aegyptiacus gen. nov.,sp. nov., an aerobic, extremely halophilic alkalithermophilic archaeon isolated from the athalassohaline Wadi An Natrun, Egypt.</title>
        <authorList>
            <person name="Zhao B."/>
        </authorList>
    </citation>
    <scope>NUCLEOTIDE SEQUENCE [LARGE SCALE GENOMIC DNA]</scope>
    <source>
        <strain evidence="2 3">CGMCC 1.3597</strain>
    </source>
</reference>
<feature type="transmembrane region" description="Helical" evidence="1">
    <location>
        <begin position="26"/>
        <end position="59"/>
    </location>
</feature>
<dbReference type="AlphaFoldDB" id="A0A202ECF5"/>
<organism evidence="2 3">
    <name type="scientific">Natronolimnobius baerhuensis</name>
    <dbReference type="NCBI Taxonomy" id="253108"/>
    <lineage>
        <taxon>Archaea</taxon>
        <taxon>Methanobacteriati</taxon>
        <taxon>Methanobacteriota</taxon>
        <taxon>Stenosarchaea group</taxon>
        <taxon>Halobacteria</taxon>
        <taxon>Halobacteriales</taxon>
        <taxon>Natrialbaceae</taxon>
        <taxon>Natronolimnobius</taxon>
    </lineage>
</organism>
<keyword evidence="1" id="KW-0812">Transmembrane</keyword>
<keyword evidence="1" id="KW-1133">Transmembrane helix</keyword>
<protein>
    <submittedName>
        <fullName evidence="2">Uncharacterized protein</fullName>
    </submittedName>
</protein>
<evidence type="ECO:0000256" key="1">
    <source>
        <dbReference type="SAM" id="Phobius"/>
    </source>
</evidence>